<dbReference type="InterPro" id="IPR029058">
    <property type="entry name" value="AB_hydrolase_fold"/>
</dbReference>
<reference evidence="5 6" key="1">
    <citation type="submission" date="2019-07" db="EMBL/GenBank/DDBJ databases">
        <title>Whole genome shotgun sequence of Segetibacter aerophilus NBRC 106135.</title>
        <authorList>
            <person name="Hosoyama A."/>
            <person name="Uohara A."/>
            <person name="Ohji S."/>
            <person name="Ichikawa N."/>
        </authorList>
    </citation>
    <scope>NUCLEOTIDE SEQUENCE [LARGE SCALE GENOMIC DNA]</scope>
    <source>
        <strain evidence="5 6">NBRC 106135</strain>
    </source>
</reference>
<gene>
    <name evidence="5" type="ORF">SAE01_46770</name>
</gene>
<dbReference type="GO" id="GO:0016787">
    <property type="term" value="F:hydrolase activity"/>
    <property type="evidence" value="ECO:0007669"/>
    <property type="project" value="UniProtKB-KW"/>
</dbReference>
<dbReference type="SUPFAM" id="SSF53474">
    <property type="entry name" value="alpha/beta-Hydrolases"/>
    <property type="match status" value="1"/>
</dbReference>
<dbReference type="OrthoDB" id="9795555at2"/>
<organism evidence="5 6">
    <name type="scientific">Segetibacter aerophilus</name>
    <dbReference type="NCBI Taxonomy" id="670293"/>
    <lineage>
        <taxon>Bacteria</taxon>
        <taxon>Pseudomonadati</taxon>
        <taxon>Bacteroidota</taxon>
        <taxon>Chitinophagia</taxon>
        <taxon>Chitinophagales</taxon>
        <taxon>Chitinophagaceae</taxon>
        <taxon>Segetibacter</taxon>
    </lineage>
</organism>
<name>A0A512BJN6_9BACT</name>
<feature type="domain" description="Phospholipase/carboxylesterase/thioesterase" evidence="4">
    <location>
        <begin position="117"/>
        <end position="218"/>
    </location>
</feature>
<dbReference type="AlphaFoldDB" id="A0A512BJN6"/>
<evidence type="ECO:0000256" key="3">
    <source>
        <dbReference type="SAM" id="MobiDB-lite"/>
    </source>
</evidence>
<keyword evidence="2" id="KW-0378">Hydrolase</keyword>
<accession>A0A512BJN6</accession>
<dbReference type="InterPro" id="IPR050955">
    <property type="entry name" value="Plant_Biomass_Hydrol_Est"/>
</dbReference>
<evidence type="ECO:0000256" key="2">
    <source>
        <dbReference type="ARBA" id="ARBA00022801"/>
    </source>
</evidence>
<dbReference type="Proteomes" id="UP000321513">
    <property type="component" value="Unassembled WGS sequence"/>
</dbReference>
<proteinExistence type="predicted"/>
<evidence type="ECO:0000313" key="5">
    <source>
        <dbReference type="EMBL" id="GEO12181.1"/>
    </source>
</evidence>
<dbReference type="InterPro" id="IPR003140">
    <property type="entry name" value="PLipase/COase/thioEstase"/>
</dbReference>
<keyword evidence="6" id="KW-1185">Reference proteome</keyword>
<dbReference type="RefSeq" id="WP_147206305.1">
    <property type="nucleotide sequence ID" value="NZ_BJYT01000044.1"/>
</dbReference>
<dbReference type="EMBL" id="BJYT01000044">
    <property type="protein sequence ID" value="GEO12181.1"/>
    <property type="molecule type" value="Genomic_DNA"/>
</dbReference>
<comment type="caution">
    <text evidence="5">The sequence shown here is derived from an EMBL/GenBank/DDBJ whole genome shotgun (WGS) entry which is preliminary data.</text>
</comment>
<dbReference type="Pfam" id="PF02230">
    <property type="entry name" value="Abhydrolase_2"/>
    <property type="match status" value="1"/>
</dbReference>
<evidence type="ECO:0000313" key="6">
    <source>
        <dbReference type="Proteomes" id="UP000321513"/>
    </source>
</evidence>
<evidence type="ECO:0000256" key="1">
    <source>
        <dbReference type="ARBA" id="ARBA00022729"/>
    </source>
</evidence>
<evidence type="ECO:0000259" key="4">
    <source>
        <dbReference type="Pfam" id="PF02230"/>
    </source>
</evidence>
<dbReference type="PANTHER" id="PTHR43037:SF5">
    <property type="entry name" value="FERULOYL ESTERASE"/>
    <property type="match status" value="1"/>
</dbReference>
<dbReference type="PANTHER" id="PTHR43037">
    <property type="entry name" value="UNNAMED PRODUCT-RELATED"/>
    <property type="match status" value="1"/>
</dbReference>
<sequence>MIARETLKKGHISARPKNTLPTNGFEPGIHSFHLDNIRDGFLYVPKNYNKDVPTPLAVMLHGAGGNAEHGLNLLKPYADEKNILLLAPASRSVTWDIIAKENFNGDIIFIDQALTIAFENYNVDRDHIAVGGFSDGASYGLCVGLSNGDLFTHIMAFSPGFYHTVENKGKPAVFISHGVKDHVLPIAPCSRRIVPRLKRLNYNIQYKEFQGEHEIPADISATAVNWFLET</sequence>
<dbReference type="Gene3D" id="3.40.50.1820">
    <property type="entry name" value="alpha/beta hydrolase"/>
    <property type="match status" value="1"/>
</dbReference>
<feature type="region of interest" description="Disordered" evidence="3">
    <location>
        <begin position="1"/>
        <end position="20"/>
    </location>
</feature>
<protein>
    <submittedName>
        <fullName evidence="5">Serine esterase</fullName>
    </submittedName>
</protein>
<keyword evidence="1" id="KW-0732">Signal</keyword>